<dbReference type="EMBL" id="PGFS01000001">
    <property type="protein sequence ID" value="MDH4573881.1"/>
    <property type="molecule type" value="Genomic_DNA"/>
</dbReference>
<dbReference type="RefSeq" id="WP_110717643.1">
    <property type="nucleotide sequence ID" value="NZ_PGFS01000001.1"/>
</dbReference>
<reference evidence="1" key="1">
    <citation type="journal article" date="2015" name="Antonie Van Leeuwenhoek">
        <title>Comparative 16S rRNA signatures and multilocus sequence analysis for the genus Salinicola and description of Salinicola acroporae sp. nov., isolated from coral Acropora digitifera.</title>
        <authorList>
            <person name="Lepcha R.T."/>
            <person name="Poddar A."/>
            <person name="Schumann P."/>
            <person name="Das S.K."/>
        </authorList>
    </citation>
    <scope>NUCLEOTIDE SEQUENCE</scope>
    <source>
        <strain evidence="1">S4-41</strain>
    </source>
</reference>
<protein>
    <submittedName>
        <fullName evidence="1">Polyketide cyclase</fullName>
    </submittedName>
</protein>
<reference evidence="1" key="2">
    <citation type="submission" date="2017-11" db="EMBL/GenBank/DDBJ databases">
        <authorList>
            <person name="Das S.K."/>
        </authorList>
    </citation>
    <scope>NUCLEOTIDE SEQUENCE</scope>
    <source>
        <strain evidence="1">S4-41</strain>
    </source>
</reference>
<proteinExistence type="predicted"/>
<dbReference type="InterPro" id="IPR023393">
    <property type="entry name" value="START-like_dom_sf"/>
</dbReference>
<evidence type="ECO:0000313" key="1">
    <source>
        <dbReference type="EMBL" id="MDH4573881.1"/>
    </source>
</evidence>
<dbReference type="Proteomes" id="UP001162135">
    <property type="component" value="Unassembled WGS sequence"/>
</dbReference>
<evidence type="ECO:0000313" key="2">
    <source>
        <dbReference type="Proteomes" id="UP001162135"/>
    </source>
</evidence>
<organism evidence="1 2">
    <name type="scientific">Salinicola acroporae</name>
    <dbReference type="NCBI Taxonomy" id="1541440"/>
    <lineage>
        <taxon>Bacteria</taxon>
        <taxon>Pseudomonadati</taxon>
        <taxon>Pseudomonadota</taxon>
        <taxon>Gammaproteobacteria</taxon>
        <taxon>Oceanospirillales</taxon>
        <taxon>Halomonadaceae</taxon>
        <taxon>Salinicola</taxon>
    </lineage>
</organism>
<keyword evidence="2" id="KW-1185">Reference proteome</keyword>
<sequence>MNEAITLGITVDRPWRSLYEAFWRPEAFPTWASGLSQAELVEQEGRWLAKGPGGSVLIRFTDHNPYGVMDHWVELASGEVVYVPLRVIANGPGAEVQLTLFRQPGMDEATFERDADWVRQDLLALKRLAETSISPG</sequence>
<dbReference type="SUPFAM" id="SSF55961">
    <property type="entry name" value="Bet v1-like"/>
    <property type="match status" value="1"/>
</dbReference>
<comment type="caution">
    <text evidence="1">The sequence shown here is derived from an EMBL/GenBank/DDBJ whole genome shotgun (WGS) entry which is preliminary data.</text>
</comment>
<name>A0ABT6I8C9_9GAMM</name>
<accession>A0ABT6I8C9</accession>
<dbReference type="Gene3D" id="3.30.530.20">
    <property type="match status" value="1"/>
</dbReference>
<gene>
    <name evidence="1" type="ORF">CUR86_16605</name>
</gene>